<dbReference type="PANTHER" id="PTHR30204">
    <property type="entry name" value="REDOX-CYCLING DRUG-SENSING TRANSCRIPTIONAL ACTIVATOR SOXR"/>
    <property type="match status" value="1"/>
</dbReference>
<dbReference type="PROSITE" id="PS50937">
    <property type="entry name" value="HTH_MERR_2"/>
    <property type="match status" value="1"/>
</dbReference>
<dbReference type="Pfam" id="PF00376">
    <property type="entry name" value="MerR"/>
    <property type="match status" value="1"/>
</dbReference>
<dbReference type="Gene3D" id="1.10.1660.10">
    <property type="match status" value="1"/>
</dbReference>
<evidence type="ECO:0000256" key="4">
    <source>
        <dbReference type="ARBA" id="ARBA00023014"/>
    </source>
</evidence>
<reference evidence="10" key="1">
    <citation type="journal article" date="2019" name="Int. J. Syst. Evol. Microbiol.">
        <title>The Global Catalogue of Microorganisms (GCM) 10K type strain sequencing project: providing services to taxonomists for standard genome sequencing and annotation.</title>
        <authorList>
            <consortium name="The Broad Institute Genomics Platform"/>
            <consortium name="The Broad Institute Genome Sequencing Center for Infectious Disease"/>
            <person name="Wu L."/>
            <person name="Ma J."/>
        </authorList>
    </citation>
    <scope>NUCLEOTIDE SEQUENCE [LARGE SCALE GENOMIC DNA]</scope>
    <source>
        <strain evidence="10">JCM 17782</strain>
    </source>
</reference>
<keyword evidence="2" id="KW-0479">Metal-binding</keyword>
<keyword evidence="1" id="KW-0001">2Fe-2S</keyword>
<keyword evidence="7" id="KW-0804">Transcription</keyword>
<dbReference type="NCBIfam" id="TIGR01950">
    <property type="entry name" value="SoxR"/>
    <property type="match status" value="1"/>
</dbReference>
<dbReference type="InterPro" id="IPR010211">
    <property type="entry name" value="Redox-sen_tscrpt-act_SoxR"/>
</dbReference>
<evidence type="ECO:0000256" key="6">
    <source>
        <dbReference type="ARBA" id="ARBA00023125"/>
    </source>
</evidence>
<organism evidence="9 10">
    <name type="scientific">Mycobacterium paraffinicum</name>
    <dbReference type="NCBI Taxonomy" id="53378"/>
    <lineage>
        <taxon>Bacteria</taxon>
        <taxon>Bacillati</taxon>
        <taxon>Actinomycetota</taxon>
        <taxon>Actinomycetes</taxon>
        <taxon>Mycobacteriales</taxon>
        <taxon>Mycobacteriaceae</taxon>
        <taxon>Mycobacterium</taxon>
    </lineage>
</organism>
<gene>
    <name evidence="9" type="primary">soxR</name>
    <name evidence="9" type="ORF">GCM10023161_01200</name>
</gene>
<keyword evidence="3" id="KW-0408">Iron</keyword>
<dbReference type="Pfam" id="PF09278">
    <property type="entry name" value="MerR-DNA-bind"/>
    <property type="match status" value="1"/>
</dbReference>
<feature type="domain" description="HTH merR-type" evidence="8">
    <location>
        <begin position="6"/>
        <end position="74"/>
    </location>
</feature>
<dbReference type="InterPro" id="IPR009061">
    <property type="entry name" value="DNA-bd_dom_put_sf"/>
</dbReference>
<protein>
    <submittedName>
        <fullName evidence="9">Redox-sensitive transcriptional activator SoxR</fullName>
    </submittedName>
</protein>
<dbReference type="SMART" id="SM00422">
    <property type="entry name" value="HTH_MERR"/>
    <property type="match status" value="1"/>
</dbReference>
<keyword evidence="5" id="KW-0805">Transcription regulation</keyword>
<evidence type="ECO:0000313" key="10">
    <source>
        <dbReference type="Proteomes" id="UP001501417"/>
    </source>
</evidence>
<evidence type="ECO:0000256" key="2">
    <source>
        <dbReference type="ARBA" id="ARBA00022723"/>
    </source>
</evidence>
<evidence type="ECO:0000313" key="9">
    <source>
        <dbReference type="EMBL" id="GAA4532224.1"/>
    </source>
</evidence>
<evidence type="ECO:0000259" key="8">
    <source>
        <dbReference type="PROSITE" id="PS50937"/>
    </source>
</evidence>
<sequence length="155" mass="16897">MDKRDLFTVSEIARRSGFAPSAIRFYEGQGLIAATRTAGGQRRFERQMLRRLAFIRAARNVGLTLDEIADALATLPDGRTPTRTDWTRLSKTWRTRLDDQIAGLIALRDNLDSCIGCGCLSLKRCAISNPGDSAAVAGAGAVYLPKSLRRQAISG</sequence>
<dbReference type="RefSeq" id="WP_264044118.1">
    <property type="nucleotide sequence ID" value="NZ_BAABGF010000001.1"/>
</dbReference>
<dbReference type="EMBL" id="BAABGF010000001">
    <property type="protein sequence ID" value="GAA4532224.1"/>
    <property type="molecule type" value="Genomic_DNA"/>
</dbReference>
<dbReference type="InterPro" id="IPR047057">
    <property type="entry name" value="MerR_fam"/>
</dbReference>
<evidence type="ECO:0000256" key="1">
    <source>
        <dbReference type="ARBA" id="ARBA00022714"/>
    </source>
</evidence>
<dbReference type="SUPFAM" id="SSF46955">
    <property type="entry name" value="Putative DNA-binding domain"/>
    <property type="match status" value="1"/>
</dbReference>
<accession>A0ABP8RA51</accession>
<name>A0ABP8RA51_9MYCO</name>
<keyword evidence="10" id="KW-1185">Reference proteome</keyword>
<evidence type="ECO:0000256" key="7">
    <source>
        <dbReference type="ARBA" id="ARBA00023163"/>
    </source>
</evidence>
<keyword evidence="6" id="KW-0238">DNA-binding</keyword>
<dbReference type="InterPro" id="IPR015358">
    <property type="entry name" value="Tscrpt_reg_MerR_DNA-bd"/>
</dbReference>
<dbReference type="PANTHER" id="PTHR30204:SF0">
    <property type="entry name" value="REDOX-SENSITIVE TRANSCRIPTIONAL ACTIVATOR SOXR"/>
    <property type="match status" value="1"/>
</dbReference>
<dbReference type="Proteomes" id="UP001501417">
    <property type="component" value="Unassembled WGS sequence"/>
</dbReference>
<comment type="caution">
    <text evidence="9">The sequence shown here is derived from an EMBL/GenBank/DDBJ whole genome shotgun (WGS) entry which is preliminary data.</text>
</comment>
<dbReference type="InterPro" id="IPR000551">
    <property type="entry name" value="MerR-type_HTH_dom"/>
</dbReference>
<evidence type="ECO:0000256" key="5">
    <source>
        <dbReference type="ARBA" id="ARBA00023015"/>
    </source>
</evidence>
<proteinExistence type="predicted"/>
<evidence type="ECO:0000256" key="3">
    <source>
        <dbReference type="ARBA" id="ARBA00023004"/>
    </source>
</evidence>
<keyword evidence="4" id="KW-0411">Iron-sulfur</keyword>
<dbReference type="PRINTS" id="PR00040">
    <property type="entry name" value="HTHMERR"/>
</dbReference>